<dbReference type="PANTHER" id="PTHR43199:SF1">
    <property type="entry name" value="GLUTATHIONE HYDROLASE PROENZYME"/>
    <property type="match status" value="1"/>
</dbReference>
<evidence type="ECO:0000256" key="4">
    <source>
        <dbReference type="ARBA" id="ARBA00022679"/>
    </source>
</evidence>
<dbReference type="EC" id="2.3.2.2" evidence="9"/>
<comment type="catalytic activity">
    <reaction evidence="8 9">
        <text>an N-terminal (5-L-glutamyl)-[peptide] + an alpha-amino acid = 5-L-glutamyl amino acid + an N-terminal L-alpha-aminoacyl-[peptide]</text>
        <dbReference type="Rhea" id="RHEA:23904"/>
        <dbReference type="Rhea" id="RHEA-COMP:9780"/>
        <dbReference type="Rhea" id="RHEA-COMP:9795"/>
        <dbReference type="ChEBI" id="CHEBI:77644"/>
        <dbReference type="ChEBI" id="CHEBI:78597"/>
        <dbReference type="ChEBI" id="CHEBI:78599"/>
        <dbReference type="ChEBI" id="CHEBI:78608"/>
        <dbReference type="EC" id="2.3.2.2"/>
    </reaction>
</comment>
<accession>A0ABP8G1Q8</accession>
<dbReference type="InterPro" id="IPR000101">
    <property type="entry name" value="GGT_peptidase"/>
</dbReference>
<comment type="catalytic activity">
    <reaction evidence="1 9">
        <text>an S-substituted glutathione + H2O = an S-substituted L-cysteinylglycine + L-glutamate</text>
        <dbReference type="Rhea" id="RHEA:59468"/>
        <dbReference type="ChEBI" id="CHEBI:15377"/>
        <dbReference type="ChEBI" id="CHEBI:29985"/>
        <dbReference type="ChEBI" id="CHEBI:90779"/>
        <dbReference type="ChEBI" id="CHEBI:143103"/>
        <dbReference type="EC" id="3.4.19.13"/>
    </reaction>
</comment>
<evidence type="ECO:0000313" key="11">
    <source>
        <dbReference type="Proteomes" id="UP001501844"/>
    </source>
</evidence>
<evidence type="ECO:0000256" key="9">
    <source>
        <dbReference type="RuleBase" id="RU368036"/>
    </source>
</evidence>
<evidence type="ECO:0000256" key="3">
    <source>
        <dbReference type="ARBA" id="ARBA00009381"/>
    </source>
</evidence>
<dbReference type="InterPro" id="IPR043137">
    <property type="entry name" value="GGT_ssub_C"/>
</dbReference>
<comment type="caution">
    <text evidence="10">The sequence shown here is derived from an EMBL/GenBank/DDBJ whole genome shotgun (WGS) entry which is preliminary data.</text>
</comment>
<dbReference type="EC" id="3.4.19.13" evidence="9"/>
<organism evidence="10 11">
    <name type="scientific">Nibribacter koreensis</name>
    <dbReference type="NCBI Taxonomy" id="1084519"/>
    <lineage>
        <taxon>Bacteria</taxon>
        <taxon>Pseudomonadati</taxon>
        <taxon>Bacteroidota</taxon>
        <taxon>Cytophagia</taxon>
        <taxon>Cytophagales</taxon>
        <taxon>Hymenobacteraceae</taxon>
        <taxon>Nibribacter</taxon>
    </lineage>
</organism>
<reference evidence="11" key="1">
    <citation type="journal article" date="2019" name="Int. J. Syst. Evol. Microbiol.">
        <title>The Global Catalogue of Microorganisms (GCM) 10K type strain sequencing project: providing services to taxonomists for standard genome sequencing and annotation.</title>
        <authorList>
            <consortium name="The Broad Institute Genomics Platform"/>
            <consortium name="The Broad Institute Genome Sequencing Center for Infectious Disease"/>
            <person name="Wu L."/>
            <person name="Ma J."/>
        </authorList>
    </citation>
    <scope>NUCLEOTIDE SEQUENCE [LARGE SCALE GENOMIC DNA]</scope>
    <source>
        <strain evidence="11">JCM 17917</strain>
    </source>
</reference>
<name>A0ABP8G1Q8_9BACT</name>
<keyword evidence="5 9" id="KW-0378">Hydrolase</keyword>
<keyword evidence="9" id="KW-0317">Glutathione biosynthesis</keyword>
<keyword evidence="4 9" id="KW-0808">Transferase</keyword>
<evidence type="ECO:0000256" key="7">
    <source>
        <dbReference type="ARBA" id="ARBA00023315"/>
    </source>
</evidence>
<evidence type="ECO:0000256" key="5">
    <source>
        <dbReference type="ARBA" id="ARBA00022801"/>
    </source>
</evidence>
<keyword evidence="6 9" id="KW-0865">Zymogen</keyword>
<dbReference type="InterPro" id="IPR043138">
    <property type="entry name" value="GGT_lsub"/>
</dbReference>
<protein>
    <recommendedName>
        <fullName evidence="9">Glutathione hydrolase proenzyme</fullName>
        <ecNumber evidence="9">2.3.2.2</ecNumber>
        <ecNumber evidence="9">3.4.19.13</ecNumber>
    </recommendedName>
    <component>
        <recommendedName>
            <fullName evidence="9">Glutathione hydrolase large chain</fullName>
        </recommendedName>
    </component>
    <component>
        <recommendedName>
            <fullName evidence="9">Glutathione hydrolase small chain</fullName>
        </recommendedName>
    </component>
</protein>
<dbReference type="Proteomes" id="UP001501844">
    <property type="component" value="Unassembled WGS sequence"/>
</dbReference>
<dbReference type="NCBIfam" id="TIGR00066">
    <property type="entry name" value="g_glut_trans"/>
    <property type="match status" value="1"/>
</dbReference>
<dbReference type="InterPro" id="IPR029055">
    <property type="entry name" value="Ntn_hydrolases_N"/>
</dbReference>
<dbReference type="EMBL" id="BAABGX010000003">
    <property type="protein sequence ID" value="GAA4315508.1"/>
    <property type="molecule type" value="Genomic_DNA"/>
</dbReference>
<evidence type="ECO:0000256" key="1">
    <source>
        <dbReference type="ARBA" id="ARBA00001049"/>
    </source>
</evidence>
<proteinExistence type="inferred from homology"/>
<dbReference type="RefSeq" id="WP_425575846.1">
    <property type="nucleotide sequence ID" value="NZ_BAABGX010000003.1"/>
</dbReference>
<evidence type="ECO:0000313" key="10">
    <source>
        <dbReference type="EMBL" id="GAA4315508.1"/>
    </source>
</evidence>
<evidence type="ECO:0000256" key="8">
    <source>
        <dbReference type="ARBA" id="ARBA00047417"/>
    </source>
</evidence>
<dbReference type="Gene3D" id="3.60.20.40">
    <property type="match status" value="1"/>
</dbReference>
<comment type="pathway">
    <text evidence="9">Sulfur metabolism; glutathione metabolism.</text>
</comment>
<comment type="similarity">
    <text evidence="3 9">Belongs to the gamma-glutamyltransferase family.</text>
</comment>
<comment type="PTM">
    <text evidence="9">Cleaved by autocatalysis into a large and a small subunit.</text>
</comment>
<dbReference type="SUPFAM" id="SSF56235">
    <property type="entry name" value="N-terminal nucleophile aminohydrolases (Ntn hydrolases)"/>
    <property type="match status" value="1"/>
</dbReference>
<keyword evidence="7 9" id="KW-0012">Acyltransferase</keyword>
<evidence type="ECO:0000256" key="2">
    <source>
        <dbReference type="ARBA" id="ARBA00001089"/>
    </source>
</evidence>
<dbReference type="Gene3D" id="1.10.246.130">
    <property type="match status" value="1"/>
</dbReference>
<sequence length="568" mass="61208">MKNVSGNSILVFLLWLCTGCTSVNQETTTQAQQGVIASRGMVVSAHPEASKIGLAILQKGGNAYDAAVATEFALAVAYPRAGNIGGGGFLVYRLSTGQTGTLDYREKAPNAASRDMYLDAQGNLQAGLSTLGHLGVGVPGTVDGMVTMHQKLGKLPWADVVQPAIDLAARGVILTEREARGLNAAQQEFQQANKHTSHLINTTGWQAGDTLRLNDLARTLTRIRDKGRAGFYEGETADLIVREMKKGKGLMTHQDLKEYKSVWREPIKGNYKEYTIISMPPPSSGGIALVQLLQLIEPYDVKGWGWQAPNTVHVIVEAERRVYADRAAHLGDPDFYKVPMKGLLSSSYLKQRMAAFAMDRATPSAQVKAGEPQKESDQTTHYSIVDQWGNAASVTTTLNGNYGSKVVVEGAGFLLNNEMDDFSAKPGVPNMFGLVGGEANAIAPGKRMLSSMTPTIVEKDGQLFLVVGTPGGSTIITSVFQTIVNVLEHGMGMQEAVAAPRFHHQWLPDRIDHEPKALSTQTREILKSLGHQLQERAPYGAVEGILRLPNGKLEGGADSRGDDTALGY</sequence>
<dbReference type="PRINTS" id="PR01210">
    <property type="entry name" value="GGTRANSPTASE"/>
</dbReference>
<dbReference type="Pfam" id="PF01019">
    <property type="entry name" value="G_glu_transpept"/>
    <property type="match status" value="1"/>
</dbReference>
<keyword evidence="11" id="KW-1185">Reference proteome</keyword>
<gene>
    <name evidence="10" type="primary">ggt</name>
    <name evidence="10" type="ORF">GCM10023183_36160</name>
</gene>
<comment type="catalytic activity">
    <reaction evidence="2 9">
        <text>glutathione + H2O = L-cysteinylglycine + L-glutamate</text>
        <dbReference type="Rhea" id="RHEA:28807"/>
        <dbReference type="ChEBI" id="CHEBI:15377"/>
        <dbReference type="ChEBI" id="CHEBI:29985"/>
        <dbReference type="ChEBI" id="CHEBI:57925"/>
        <dbReference type="ChEBI" id="CHEBI:61694"/>
        <dbReference type="EC" id="3.4.19.13"/>
    </reaction>
</comment>
<dbReference type="InterPro" id="IPR051792">
    <property type="entry name" value="GGT_bact"/>
</dbReference>
<dbReference type="PANTHER" id="PTHR43199">
    <property type="entry name" value="GLUTATHIONE HYDROLASE"/>
    <property type="match status" value="1"/>
</dbReference>
<evidence type="ECO:0000256" key="6">
    <source>
        <dbReference type="ARBA" id="ARBA00023145"/>
    </source>
</evidence>
<comment type="subunit">
    <text evidence="9">This enzyme consists of two polypeptide chains, which are synthesized in precursor form from a single polypeptide.</text>
</comment>